<reference evidence="1 2" key="1">
    <citation type="submission" date="2018-03" db="EMBL/GenBank/DDBJ databases">
        <title>Draft genome sequence of Rohu Carp (Labeo rohita).</title>
        <authorList>
            <person name="Das P."/>
            <person name="Kushwaha B."/>
            <person name="Joshi C.G."/>
            <person name="Kumar D."/>
            <person name="Nagpure N.S."/>
            <person name="Sahoo L."/>
            <person name="Das S.P."/>
            <person name="Bit A."/>
            <person name="Patnaik S."/>
            <person name="Meher P.K."/>
            <person name="Jayasankar P."/>
            <person name="Koringa P.G."/>
            <person name="Patel N.V."/>
            <person name="Hinsu A.T."/>
            <person name="Kumar R."/>
            <person name="Pandey M."/>
            <person name="Agarwal S."/>
            <person name="Srivastava S."/>
            <person name="Singh M."/>
            <person name="Iquebal M.A."/>
            <person name="Jaiswal S."/>
            <person name="Angadi U.B."/>
            <person name="Kumar N."/>
            <person name="Raza M."/>
            <person name="Shah T.M."/>
            <person name="Rai A."/>
            <person name="Jena J.K."/>
        </authorList>
    </citation>
    <scope>NUCLEOTIDE SEQUENCE [LARGE SCALE GENOMIC DNA]</scope>
    <source>
        <strain evidence="1">DASCIFA01</strain>
        <tissue evidence="1">Testis</tissue>
    </source>
</reference>
<evidence type="ECO:0000313" key="1">
    <source>
        <dbReference type="EMBL" id="RXN23278.1"/>
    </source>
</evidence>
<proteinExistence type="predicted"/>
<name>A0A498MP57_LABRO</name>
<gene>
    <name evidence="1" type="ORF">ROHU_023093</name>
</gene>
<accession>A0A498MP57</accession>
<dbReference type="AlphaFoldDB" id="A0A498MP57"/>
<protein>
    <submittedName>
        <fullName evidence="1">Uncharacterized protein</fullName>
    </submittedName>
</protein>
<dbReference type="Proteomes" id="UP000290572">
    <property type="component" value="Unassembled WGS sequence"/>
</dbReference>
<comment type="caution">
    <text evidence="1">The sequence shown here is derived from an EMBL/GenBank/DDBJ whole genome shotgun (WGS) entry which is preliminary data.</text>
</comment>
<dbReference type="EMBL" id="QBIY01012564">
    <property type="protein sequence ID" value="RXN23278.1"/>
    <property type="molecule type" value="Genomic_DNA"/>
</dbReference>
<organism evidence="1 2">
    <name type="scientific">Labeo rohita</name>
    <name type="common">Indian major carp</name>
    <name type="synonym">Cyprinus rohita</name>
    <dbReference type="NCBI Taxonomy" id="84645"/>
    <lineage>
        <taxon>Eukaryota</taxon>
        <taxon>Metazoa</taxon>
        <taxon>Chordata</taxon>
        <taxon>Craniata</taxon>
        <taxon>Vertebrata</taxon>
        <taxon>Euteleostomi</taxon>
        <taxon>Actinopterygii</taxon>
        <taxon>Neopterygii</taxon>
        <taxon>Teleostei</taxon>
        <taxon>Ostariophysi</taxon>
        <taxon>Cypriniformes</taxon>
        <taxon>Cyprinidae</taxon>
        <taxon>Labeoninae</taxon>
        <taxon>Labeonini</taxon>
        <taxon>Labeo</taxon>
    </lineage>
</organism>
<sequence>MGKPSRGEDFLQICIPTRALKDPQSLQHNETRRCSRCSEQADYLERSVSFRQTSDFITRRRFGVYEMNC</sequence>
<keyword evidence="2" id="KW-1185">Reference proteome</keyword>
<evidence type="ECO:0000313" key="2">
    <source>
        <dbReference type="Proteomes" id="UP000290572"/>
    </source>
</evidence>